<reference evidence="1" key="1">
    <citation type="submission" date="2022-05" db="EMBL/GenBank/DDBJ databases">
        <authorList>
            <person name="Jo J.-H."/>
            <person name="Im W.-T."/>
        </authorList>
    </citation>
    <scope>NUCLEOTIDE SEQUENCE</scope>
    <source>
        <strain evidence="1">SE158</strain>
    </source>
</reference>
<keyword evidence="2" id="KW-1185">Reference proteome</keyword>
<sequence>MDAVQREIADGRAAALREVQASPTNVEREFYVGWEMHYGYTLTPVDHPGDDLWPDFADQQVQAAFDDFIQPGRVYLKGEAIPLLGKRIVCRCAGVEWTYLNAEKRFLVRSAKLEAR</sequence>
<dbReference type="RefSeq" id="WP_249847550.1">
    <property type="nucleotide sequence ID" value="NZ_JAMGBD010000001.1"/>
</dbReference>
<proteinExistence type="predicted"/>
<evidence type="ECO:0000313" key="2">
    <source>
        <dbReference type="Proteomes" id="UP001165363"/>
    </source>
</evidence>
<comment type="caution">
    <text evidence="1">The sequence shown here is derived from an EMBL/GenBank/DDBJ whole genome shotgun (WGS) entry which is preliminary data.</text>
</comment>
<organism evidence="1 2">
    <name type="scientific">Sphingomonas alba</name>
    <dbReference type="NCBI Taxonomy" id="2908208"/>
    <lineage>
        <taxon>Bacteria</taxon>
        <taxon>Pseudomonadati</taxon>
        <taxon>Pseudomonadota</taxon>
        <taxon>Alphaproteobacteria</taxon>
        <taxon>Sphingomonadales</taxon>
        <taxon>Sphingomonadaceae</taxon>
        <taxon>Sphingomonas</taxon>
    </lineage>
</organism>
<accession>A0ABT0RLZ5</accession>
<dbReference type="EMBL" id="JAMGBD010000001">
    <property type="protein sequence ID" value="MCL6683550.1"/>
    <property type="molecule type" value="Genomic_DNA"/>
</dbReference>
<gene>
    <name evidence="1" type="ORF">LZ536_06500</name>
</gene>
<protein>
    <submittedName>
        <fullName evidence="1">Uncharacterized protein</fullName>
    </submittedName>
</protein>
<name>A0ABT0RLZ5_9SPHN</name>
<dbReference type="Proteomes" id="UP001165363">
    <property type="component" value="Unassembled WGS sequence"/>
</dbReference>
<evidence type="ECO:0000313" key="1">
    <source>
        <dbReference type="EMBL" id="MCL6683550.1"/>
    </source>
</evidence>